<dbReference type="NCBIfam" id="NF033788">
    <property type="entry name" value="HTH_metalloreg"/>
    <property type="match status" value="1"/>
</dbReference>
<dbReference type="SMART" id="SM00418">
    <property type="entry name" value="HTH_ARSR"/>
    <property type="match status" value="1"/>
</dbReference>
<dbReference type="PANTHER" id="PTHR38600:SF2">
    <property type="entry name" value="SLL0088 PROTEIN"/>
    <property type="match status" value="1"/>
</dbReference>
<evidence type="ECO:0000256" key="1">
    <source>
        <dbReference type="SAM" id="MobiDB-lite"/>
    </source>
</evidence>
<dbReference type="PROSITE" id="PS50987">
    <property type="entry name" value="HTH_ARSR_2"/>
    <property type="match status" value="1"/>
</dbReference>
<name>A0A0A6UBY9_ACTUT</name>
<dbReference type="InterPro" id="IPR036388">
    <property type="entry name" value="WH-like_DNA-bd_sf"/>
</dbReference>
<evidence type="ECO:0000313" key="4">
    <source>
        <dbReference type="Proteomes" id="UP000054537"/>
    </source>
</evidence>
<protein>
    <submittedName>
        <fullName evidence="3">ArsR family transcriptional regulator</fullName>
    </submittedName>
</protein>
<sequence length="149" mass="16332">MVQCRTVNRMVQQDTLDRVFACLADPVRRGVLIRLGDGPASVGELTEPTGMTLTGMTKHLRVLEEAGLIVTEKVGRARLCRLAPAPLDEAMAWIAFYQRLWARRLDGLDVFLTLRGGARQQEAPPGSTPPQEPRQRATNPSDDGKGPGE</sequence>
<dbReference type="EMBL" id="JRTT01000130">
    <property type="protein sequence ID" value="KHD73575.1"/>
    <property type="molecule type" value="Genomic_DNA"/>
</dbReference>
<dbReference type="PANTHER" id="PTHR38600">
    <property type="entry name" value="TRANSCRIPTIONAL REGULATORY PROTEIN"/>
    <property type="match status" value="1"/>
</dbReference>
<dbReference type="Gene3D" id="1.10.10.10">
    <property type="entry name" value="Winged helix-like DNA-binding domain superfamily/Winged helix DNA-binding domain"/>
    <property type="match status" value="1"/>
</dbReference>
<accession>A0A0A6UBY9</accession>
<dbReference type="AlphaFoldDB" id="A0A0A6UBY9"/>
<evidence type="ECO:0000313" key="3">
    <source>
        <dbReference type="EMBL" id="KHD73575.1"/>
    </source>
</evidence>
<reference evidence="3 4" key="1">
    <citation type="submission" date="2014-10" db="EMBL/GenBank/DDBJ databases">
        <title>Draft genome sequence of Actinoplanes utahensis NRRL 12052.</title>
        <authorList>
            <person name="Velasco-Bucheli B."/>
            <person name="del Cerro C."/>
            <person name="Hormigo D."/>
            <person name="Garcia J.L."/>
            <person name="Acebal C."/>
            <person name="Arroyo M."/>
            <person name="de la Mata I."/>
        </authorList>
    </citation>
    <scope>NUCLEOTIDE SEQUENCE [LARGE SCALE GENOMIC DNA]</scope>
    <source>
        <strain evidence="3 4">NRRL 12052</strain>
    </source>
</reference>
<dbReference type="Pfam" id="PF12840">
    <property type="entry name" value="HTH_20"/>
    <property type="match status" value="1"/>
</dbReference>
<dbReference type="Proteomes" id="UP000054537">
    <property type="component" value="Unassembled WGS sequence"/>
</dbReference>
<keyword evidence="4" id="KW-1185">Reference proteome</keyword>
<comment type="caution">
    <text evidence="3">The sequence shown here is derived from an EMBL/GenBank/DDBJ whole genome shotgun (WGS) entry which is preliminary data.</text>
</comment>
<dbReference type="STRING" id="1869.MB27_34205"/>
<evidence type="ECO:0000259" key="2">
    <source>
        <dbReference type="PROSITE" id="PS50987"/>
    </source>
</evidence>
<dbReference type="InterPro" id="IPR011991">
    <property type="entry name" value="ArsR-like_HTH"/>
</dbReference>
<dbReference type="PRINTS" id="PR00778">
    <property type="entry name" value="HTHARSR"/>
</dbReference>
<dbReference type="SUPFAM" id="SSF46785">
    <property type="entry name" value="Winged helix' DNA-binding domain"/>
    <property type="match status" value="1"/>
</dbReference>
<feature type="domain" description="HTH arsR-type" evidence="2">
    <location>
        <begin position="8"/>
        <end position="102"/>
    </location>
</feature>
<gene>
    <name evidence="3" type="ORF">MB27_34205</name>
</gene>
<feature type="region of interest" description="Disordered" evidence="1">
    <location>
        <begin position="116"/>
        <end position="149"/>
    </location>
</feature>
<dbReference type="InterPro" id="IPR036390">
    <property type="entry name" value="WH_DNA-bd_sf"/>
</dbReference>
<dbReference type="InterPro" id="IPR001845">
    <property type="entry name" value="HTH_ArsR_DNA-bd_dom"/>
</dbReference>
<organism evidence="3 4">
    <name type="scientific">Actinoplanes utahensis</name>
    <dbReference type="NCBI Taxonomy" id="1869"/>
    <lineage>
        <taxon>Bacteria</taxon>
        <taxon>Bacillati</taxon>
        <taxon>Actinomycetota</taxon>
        <taxon>Actinomycetes</taxon>
        <taxon>Micromonosporales</taxon>
        <taxon>Micromonosporaceae</taxon>
        <taxon>Actinoplanes</taxon>
    </lineage>
</organism>
<dbReference type="GO" id="GO:0003700">
    <property type="term" value="F:DNA-binding transcription factor activity"/>
    <property type="evidence" value="ECO:0007669"/>
    <property type="project" value="InterPro"/>
</dbReference>
<dbReference type="CDD" id="cd00090">
    <property type="entry name" value="HTH_ARSR"/>
    <property type="match status" value="1"/>
</dbReference>
<proteinExistence type="predicted"/>
<dbReference type="eggNOG" id="COG0640">
    <property type="taxonomic scope" value="Bacteria"/>
</dbReference>